<keyword evidence="4" id="KW-1185">Reference proteome</keyword>
<dbReference type="EMBL" id="JAIQUM010000182">
    <property type="protein sequence ID" value="MBZ5753877.1"/>
    <property type="molecule type" value="Genomic_DNA"/>
</dbReference>
<proteinExistence type="inferred from homology"/>
<accession>A0ABS7UZY7</accession>
<dbReference type="HAMAP" id="MF_00795">
    <property type="entry name" value="CutC"/>
    <property type="match status" value="1"/>
</dbReference>
<gene>
    <name evidence="2" type="primary">cutC</name>
    <name evidence="3" type="ORF">K9V48_27705</name>
</gene>
<evidence type="ECO:0000313" key="3">
    <source>
        <dbReference type="EMBL" id="MBZ5753877.1"/>
    </source>
</evidence>
<dbReference type="SUPFAM" id="SSF110395">
    <property type="entry name" value="CutC-like"/>
    <property type="match status" value="1"/>
</dbReference>
<evidence type="ECO:0000313" key="4">
    <source>
        <dbReference type="Proteomes" id="UP001165287"/>
    </source>
</evidence>
<dbReference type="InterPro" id="IPR005627">
    <property type="entry name" value="CutC-like"/>
</dbReference>
<reference evidence="3" key="1">
    <citation type="submission" date="2024-05" db="EMBL/GenBank/DDBJ databases">
        <title>Metabacillus sp. nov., isolated from the rhizosphere soil of tomato plants.</title>
        <authorList>
            <person name="Ma R."/>
        </authorList>
    </citation>
    <scope>NUCLEOTIDE SEQUENCE</scope>
    <source>
        <strain evidence="3">DBTR6</strain>
    </source>
</reference>
<dbReference type="Proteomes" id="UP001165287">
    <property type="component" value="Unassembled WGS sequence"/>
</dbReference>
<comment type="subcellular location">
    <subcellularLocation>
        <location evidence="2">Cytoplasm</location>
    </subcellularLocation>
</comment>
<dbReference type="Pfam" id="PF03932">
    <property type="entry name" value="CutC"/>
    <property type="match status" value="1"/>
</dbReference>
<dbReference type="Gene3D" id="3.20.20.380">
    <property type="entry name" value="Copper homeostasis (CutC) domain"/>
    <property type="match status" value="1"/>
</dbReference>
<protein>
    <recommendedName>
        <fullName evidence="2">PF03932 family protein CutC</fullName>
    </recommendedName>
</protein>
<comment type="caution">
    <text evidence="2">Once thought to be involved in copper homeostasis, experiments in E.coli have shown this is not the case.</text>
</comment>
<comment type="similarity">
    <text evidence="1 2">Belongs to the CutC family.</text>
</comment>
<name>A0ABS7UZY7_9BACI</name>
<dbReference type="PANTHER" id="PTHR12598:SF0">
    <property type="entry name" value="COPPER HOMEOSTASIS PROTEIN CUTC HOMOLOG"/>
    <property type="match status" value="1"/>
</dbReference>
<keyword evidence="2" id="KW-0963">Cytoplasm</keyword>
<comment type="caution">
    <text evidence="3">The sequence shown here is derived from an EMBL/GenBank/DDBJ whole genome shotgun (WGS) entry which is preliminary data.</text>
</comment>
<dbReference type="RefSeq" id="WP_224142271.1">
    <property type="nucleotide sequence ID" value="NZ_JAIQUM010000182.1"/>
</dbReference>
<dbReference type="InterPro" id="IPR036822">
    <property type="entry name" value="CutC-like_dom_sf"/>
</dbReference>
<sequence>MSKIEVIVLNDEDAKIAEAYGADRLELVTAIGEGGLTPSYGAIKRVVNSVKIPVMIMLRPHNYSFTYQKEEWDMIREDIRIIRELGAEGIVFGALTEEKLVDFDILAMVLEEADSLSITFHRAIDESKPLEIYRSLCESPHKINQVLTSGGKPTVMQGLEGLRNLVKDSMRDNDKPVIMPGSGLDINNIKFIHQTLQAQQYHFGSGVRKEGDFRQSIDRKILQKIKGIVYSQA</sequence>
<evidence type="ECO:0000256" key="1">
    <source>
        <dbReference type="ARBA" id="ARBA00007768"/>
    </source>
</evidence>
<evidence type="ECO:0000256" key="2">
    <source>
        <dbReference type="HAMAP-Rule" id="MF_00795"/>
    </source>
</evidence>
<dbReference type="PANTHER" id="PTHR12598">
    <property type="entry name" value="COPPER HOMEOSTASIS PROTEIN CUTC"/>
    <property type="match status" value="1"/>
</dbReference>
<organism evidence="3 4">
    <name type="scientific">Metabacillus rhizolycopersici</name>
    <dbReference type="NCBI Taxonomy" id="2875709"/>
    <lineage>
        <taxon>Bacteria</taxon>
        <taxon>Bacillati</taxon>
        <taxon>Bacillota</taxon>
        <taxon>Bacilli</taxon>
        <taxon>Bacillales</taxon>
        <taxon>Bacillaceae</taxon>
        <taxon>Metabacillus</taxon>
    </lineage>
</organism>